<dbReference type="GO" id="GO:0005840">
    <property type="term" value="C:ribosome"/>
    <property type="evidence" value="ECO:0007669"/>
    <property type="project" value="UniProtKB-KW"/>
</dbReference>
<keyword evidence="3 8" id="KW-0694">RNA-binding</keyword>
<gene>
    <name evidence="8" type="primary">rpsC</name>
    <name evidence="12" type="ORF">FrCorBMG51_02960</name>
</gene>
<dbReference type="InterPro" id="IPR009019">
    <property type="entry name" value="KH_sf_prok-type"/>
</dbReference>
<sequence length="316" mass="33717">MGQKVNPHGFRLGITSEFTSRWYADKQYKAYVGEDVKIRKMMSRGMERAGISRVDIERTQGRLRVDIHTARPGIVIGRRGAEADRIRGDLEKLTGKQVQLNILEVKNPEVDAQLVAQGVAEQLSSRVSFRRAMRKAMQSAMKGGAKGIRVQCSGRLGGAEMSRSEFYREGRVPLHTLRANIDYGFYEARTTFGRIGVKVWIYKGDVVQSRAEREAQEALQRQHRRERPRRGPRSGSSGTTTGGTDAGRAAARQGERRGRGGAGAGAGGASGAAEATPAPAPAAPASSEAAASTAPAASPADTAGPAAGAATQETEG</sequence>
<evidence type="ECO:0000256" key="4">
    <source>
        <dbReference type="ARBA" id="ARBA00022980"/>
    </source>
</evidence>
<feature type="compositionally biased region" description="Gly residues" evidence="10">
    <location>
        <begin position="260"/>
        <end position="270"/>
    </location>
</feature>
<evidence type="ECO:0000256" key="8">
    <source>
        <dbReference type="HAMAP-Rule" id="MF_01309"/>
    </source>
</evidence>
<dbReference type="EMBL" id="JWIO01000003">
    <property type="protein sequence ID" value="KLL12648.1"/>
    <property type="molecule type" value="Genomic_DNA"/>
</dbReference>
<dbReference type="CDD" id="cd02412">
    <property type="entry name" value="KH-II_30S_S3"/>
    <property type="match status" value="1"/>
</dbReference>
<dbReference type="InterPro" id="IPR018280">
    <property type="entry name" value="Ribosomal_uS3_CS"/>
</dbReference>
<dbReference type="PROSITE" id="PS50823">
    <property type="entry name" value="KH_TYPE_2"/>
    <property type="match status" value="1"/>
</dbReference>
<protein>
    <recommendedName>
        <fullName evidence="7 8">Small ribosomal subunit protein uS3</fullName>
    </recommendedName>
</protein>
<dbReference type="InterPro" id="IPR005704">
    <property type="entry name" value="Ribosomal_uS3_bac-typ"/>
</dbReference>
<keyword evidence="4 8" id="KW-0689">Ribosomal protein</keyword>
<dbReference type="HAMAP" id="MF_01309_B">
    <property type="entry name" value="Ribosomal_uS3_B"/>
    <property type="match status" value="1"/>
</dbReference>
<dbReference type="SMART" id="SM00322">
    <property type="entry name" value="KH"/>
    <property type="match status" value="1"/>
</dbReference>
<reference evidence="12 13" key="1">
    <citation type="submission" date="2014-12" db="EMBL/GenBank/DDBJ databases">
        <title>Frankia sp. BMG5.1 draft genome.</title>
        <authorList>
            <person name="Gtari M."/>
            <person name="Ghodhbane-Gtari F."/>
            <person name="Nouioui I."/>
            <person name="Ktari A."/>
            <person name="Hezbri K."/>
            <person name="Mimouni W."/>
            <person name="Sbissi I."/>
            <person name="Ayari A."/>
            <person name="Yamanaka T."/>
            <person name="Normand P."/>
            <person name="Tisa L.S."/>
            <person name="Boudabous A."/>
        </authorList>
    </citation>
    <scope>NUCLEOTIDE SEQUENCE [LARGE SCALE GENOMIC DNA]</scope>
    <source>
        <strain evidence="12 13">BMG5.1</strain>
    </source>
</reference>
<feature type="compositionally biased region" description="Low complexity" evidence="10">
    <location>
        <begin position="271"/>
        <end position="316"/>
    </location>
</feature>
<dbReference type="InterPro" id="IPR036419">
    <property type="entry name" value="Ribosomal_S3_C_sf"/>
</dbReference>
<feature type="region of interest" description="Disordered" evidence="10">
    <location>
        <begin position="213"/>
        <end position="316"/>
    </location>
</feature>
<evidence type="ECO:0000256" key="9">
    <source>
        <dbReference type="RuleBase" id="RU003624"/>
    </source>
</evidence>
<dbReference type="SUPFAM" id="SSF54814">
    <property type="entry name" value="Prokaryotic type KH domain (KH-domain type II)"/>
    <property type="match status" value="1"/>
</dbReference>
<comment type="subunit">
    <text evidence="8">Part of the 30S ribosomal subunit. Forms a tight complex with proteins S10 and S14.</text>
</comment>
<keyword evidence="2 8" id="KW-0699">rRNA-binding</keyword>
<dbReference type="PROSITE" id="PS00548">
    <property type="entry name" value="RIBOSOMAL_S3"/>
    <property type="match status" value="1"/>
</dbReference>
<evidence type="ECO:0000313" key="12">
    <source>
        <dbReference type="EMBL" id="KLL12648.1"/>
    </source>
</evidence>
<evidence type="ECO:0000256" key="3">
    <source>
        <dbReference type="ARBA" id="ARBA00022884"/>
    </source>
</evidence>
<dbReference type="RefSeq" id="WP_047221570.1">
    <property type="nucleotide sequence ID" value="NZ_JWIO01000003.1"/>
</dbReference>
<dbReference type="InterPro" id="IPR001351">
    <property type="entry name" value="Ribosomal_uS3_C"/>
</dbReference>
<feature type="domain" description="KH type-2" evidence="11">
    <location>
        <begin position="38"/>
        <end position="106"/>
    </location>
</feature>
<dbReference type="NCBIfam" id="TIGR01009">
    <property type="entry name" value="rpsC_bact"/>
    <property type="match status" value="1"/>
</dbReference>
<organism evidence="12 13">
    <name type="scientific">Protofrankia coriariae</name>
    <dbReference type="NCBI Taxonomy" id="1562887"/>
    <lineage>
        <taxon>Bacteria</taxon>
        <taxon>Bacillati</taxon>
        <taxon>Actinomycetota</taxon>
        <taxon>Actinomycetes</taxon>
        <taxon>Frankiales</taxon>
        <taxon>Frankiaceae</taxon>
        <taxon>Protofrankia</taxon>
    </lineage>
</organism>
<evidence type="ECO:0000256" key="5">
    <source>
        <dbReference type="ARBA" id="ARBA00023274"/>
    </source>
</evidence>
<dbReference type="InterPro" id="IPR004044">
    <property type="entry name" value="KH_dom_type_2"/>
</dbReference>
<dbReference type="InterPro" id="IPR057258">
    <property type="entry name" value="Ribosomal_uS3"/>
</dbReference>
<dbReference type="PANTHER" id="PTHR11760">
    <property type="entry name" value="30S/40S RIBOSOMAL PROTEIN S3"/>
    <property type="match status" value="1"/>
</dbReference>
<evidence type="ECO:0000256" key="6">
    <source>
        <dbReference type="ARBA" id="ARBA00024998"/>
    </source>
</evidence>
<comment type="function">
    <text evidence="6 8">Binds the lower part of the 30S subunit head. Binds mRNA in the 70S ribosome, positioning it for translation.</text>
</comment>
<evidence type="ECO:0000313" key="13">
    <source>
        <dbReference type="Proteomes" id="UP000035425"/>
    </source>
</evidence>
<dbReference type="Pfam" id="PF07650">
    <property type="entry name" value="KH_2"/>
    <property type="match status" value="1"/>
</dbReference>
<dbReference type="Gene3D" id="3.30.1140.32">
    <property type="entry name" value="Ribosomal protein S3, C-terminal domain"/>
    <property type="match status" value="1"/>
</dbReference>
<name>A0ABR5F7Q2_9ACTN</name>
<dbReference type="Gene3D" id="3.30.300.20">
    <property type="match status" value="1"/>
</dbReference>
<comment type="caution">
    <text evidence="12">The sequence shown here is derived from an EMBL/GenBank/DDBJ whole genome shotgun (WGS) entry which is preliminary data.</text>
</comment>
<keyword evidence="13" id="KW-1185">Reference proteome</keyword>
<dbReference type="SUPFAM" id="SSF54821">
    <property type="entry name" value="Ribosomal protein S3 C-terminal domain"/>
    <property type="match status" value="1"/>
</dbReference>
<feature type="compositionally biased region" description="Basic residues" evidence="10">
    <location>
        <begin position="221"/>
        <end position="232"/>
    </location>
</feature>
<evidence type="ECO:0000259" key="11">
    <source>
        <dbReference type="PROSITE" id="PS50823"/>
    </source>
</evidence>
<accession>A0ABR5F7Q2</accession>
<evidence type="ECO:0000256" key="10">
    <source>
        <dbReference type="SAM" id="MobiDB-lite"/>
    </source>
</evidence>
<dbReference type="Pfam" id="PF00189">
    <property type="entry name" value="Ribosomal_S3_C"/>
    <property type="match status" value="1"/>
</dbReference>
<evidence type="ECO:0000256" key="7">
    <source>
        <dbReference type="ARBA" id="ARBA00035257"/>
    </source>
</evidence>
<dbReference type="InterPro" id="IPR004087">
    <property type="entry name" value="KH_dom"/>
</dbReference>
<keyword evidence="5 8" id="KW-0687">Ribonucleoprotein</keyword>
<dbReference type="InterPro" id="IPR015946">
    <property type="entry name" value="KH_dom-like_a/b"/>
</dbReference>
<comment type="similarity">
    <text evidence="1 8 9">Belongs to the universal ribosomal protein uS3 family.</text>
</comment>
<proteinExistence type="inferred from homology"/>
<dbReference type="Proteomes" id="UP000035425">
    <property type="component" value="Unassembled WGS sequence"/>
</dbReference>
<evidence type="ECO:0000256" key="1">
    <source>
        <dbReference type="ARBA" id="ARBA00010761"/>
    </source>
</evidence>
<evidence type="ECO:0000256" key="2">
    <source>
        <dbReference type="ARBA" id="ARBA00022730"/>
    </source>
</evidence>
<dbReference type="PANTHER" id="PTHR11760:SF19">
    <property type="entry name" value="SMALL RIBOSOMAL SUBUNIT PROTEIN US3C"/>
    <property type="match status" value="1"/>
</dbReference>